<keyword evidence="2" id="KW-0560">Oxidoreductase</keyword>
<evidence type="ECO:0000259" key="1">
    <source>
        <dbReference type="PROSITE" id="PS51725"/>
    </source>
</evidence>
<keyword evidence="2" id="KW-0503">Monooxygenase</keyword>
<reference evidence="2 3" key="1">
    <citation type="submission" date="2020-08" db="EMBL/GenBank/DDBJ databases">
        <title>Genomic Encyclopedia of Type Strains, Phase IV (KMG-V): Genome sequencing to study the core and pangenomes of soil and plant-associated prokaryotes.</title>
        <authorList>
            <person name="Whitman W."/>
        </authorList>
    </citation>
    <scope>NUCLEOTIDE SEQUENCE [LARGE SCALE GENOMIC DNA]</scope>
    <source>
        <strain evidence="2 3">SEMIA 415</strain>
    </source>
</reference>
<dbReference type="Gene3D" id="3.30.70.100">
    <property type="match status" value="1"/>
</dbReference>
<dbReference type="Pfam" id="PF03992">
    <property type="entry name" value="ABM"/>
    <property type="match status" value="1"/>
</dbReference>
<dbReference type="AlphaFoldDB" id="A0AAE2MLI6"/>
<feature type="domain" description="ABM" evidence="1">
    <location>
        <begin position="5"/>
        <end position="93"/>
    </location>
</feature>
<name>A0AAE2MLI6_RHILE</name>
<dbReference type="Proteomes" id="UP000538507">
    <property type="component" value="Unassembled WGS sequence"/>
</dbReference>
<dbReference type="PANTHER" id="PTHR33336:SF3">
    <property type="entry name" value="ABM DOMAIN-CONTAINING PROTEIN"/>
    <property type="match status" value="1"/>
</dbReference>
<dbReference type="EMBL" id="JACIGO010000003">
    <property type="protein sequence ID" value="MBB4291471.1"/>
    <property type="molecule type" value="Genomic_DNA"/>
</dbReference>
<comment type="caution">
    <text evidence="2">The sequence shown here is derived from an EMBL/GenBank/DDBJ whole genome shotgun (WGS) entry which is preliminary data.</text>
</comment>
<accession>A0AAE2MLI6</accession>
<organism evidence="2 3">
    <name type="scientific">Rhizobium leguminosarum</name>
    <dbReference type="NCBI Taxonomy" id="384"/>
    <lineage>
        <taxon>Bacteria</taxon>
        <taxon>Pseudomonadati</taxon>
        <taxon>Pseudomonadota</taxon>
        <taxon>Alphaproteobacteria</taxon>
        <taxon>Hyphomicrobiales</taxon>
        <taxon>Rhizobiaceae</taxon>
        <taxon>Rhizobium/Agrobacterium group</taxon>
        <taxon>Rhizobium</taxon>
    </lineage>
</organism>
<evidence type="ECO:0000313" key="3">
    <source>
        <dbReference type="Proteomes" id="UP000538507"/>
    </source>
</evidence>
<dbReference type="GO" id="GO:0004497">
    <property type="term" value="F:monooxygenase activity"/>
    <property type="evidence" value="ECO:0007669"/>
    <property type="project" value="UniProtKB-KW"/>
</dbReference>
<evidence type="ECO:0000313" key="2">
    <source>
        <dbReference type="EMBL" id="MBB4291471.1"/>
    </source>
</evidence>
<gene>
    <name evidence="2" type="ORF">GGE16_003530</name>
</gene>
<dbReference type="PANTHER" id="PTHR33336">
    <property type="entry name" value="QUINOL MONOOXYGENASE YGIN-RELATED"/>
    <property type="match status" value="1"/>
</dbReference>
<dbReference type="RefSeq" id="WP_183608280.1">
    <property type="nucleotide sequence ID" value="NZ_JACHAZ010000001.1"/>
</dbReference>
<dbReference type="SUPFAM" id="SSF54909">
    <property type="entry name" value="Dimeric alpha+beta barrel"/>
    <property type="match status" value="1"/>
</dbReference>
<dbReference type="InterPro" id="IPR007138">
    <property type="entry name" value="ABM_dom"/>
</dbReference>
<dbReference type="InterPro" id="IPR050744">
    <property type="entry name" value="AI-2_Isomerase_LsrG"/>
</dbReference>
<proteinExistence type="predicted"/>
<dbReference type="InterPro" id="IPR011008">
    <property type="entry name" value="Dimeric_a/b-barrel"/>
</dbReference>
<protein>
    <submittedName>
        <fullName evidence="2">Quinol monooxygenase YgiN</fullName>
    </submittedName>
</protein>
<dbReference type="PROSITE" id="PS51725">
    <property type="entry name" value="ABM"/>
    <property type="match status" value="1"/>
</dbReference>
<sequence>MARQLTVIAFMQAKKGAEEELGNRLRALVEPSRSEAGCINYDCHRDQENPGKWVMYENWKDRSDLDHHFTMPYHRQFIADLPQLVEGEIEMHYLDMRSEFAR</sequence>